<evidence type="ECO:0000313" key="5">
    <source>
        <dbReference type="Proteomes" id="UP000285326"/>
    </source>
</evidence>
<evidence type="ECO:0000313" key="2">
    <source>
        <dbReference type="EMBL" id="RKF71652.1"/>
    </source>
</evidence>
<dbReference type="OrthoDB" id="5406407at2759"/>
<dbReference type="SUPFAM" id="SSF55608">
    <property type="entry name" value="Homing endonucleases"/>
    <property type="match status" value="1"/>
</dbReference>
<dbReference type="EMBL" id="MCBR01022182">
    <property type="protein sequence ID" value="RKF53368.1"/>
    <property type="molecule type" value="Genomic_DNA"/>
</dbReference>
<dbReference type="AlphaFoldDB" id="A0A420JA79"/>
<sequence length="117" mass="13078">MQVGTSEAIRYASLEITMDIRDERALTAVKNVYGGSIKLRSGVSALRYRLHNKEGLLNLINDVNGEIRNPIRLIQLNYICVKYNITLNYPSKLTLNNGWFSGFWDAEGSIAINAGSN</sequence>
<proteinExistence type="predicted"/>
<name>A0A420JA79_9PEZI</name>
<organism evidence="3 4">
    <name type="scientific">Golovinomyces cichoracearum</name>
    <dbReference type="NCBI Taxonomy" id="62708"/>
    <lineage>
        <taxon>Eukaryota</taxon>
        <taxon>Fungi</taxon>
        <taxon>Dikarya</taxon>
        <taxon>Ascomycota</taxon>
        <taxon>Pezizomycotina</taxon>
        <taxon>Leotiomycetes</taxon>
        <taxon>Erysiphales</taxon>
        <taxon>Erysiphaceae</taxon>
        <taxon>Golovinomyces</taxon>
    </lineage>
</organism>
<dbReference type="EMBL" id="MCBS01025059">
    <property type="protein sequence ID" value="RKF71652.1"/>
    <property type="molecule type" value="Genomic_DNA"/>
</dbReference>
<dbReference type="PANTHER" id="PTHR37520">
    <property type="entry name" value="INTRON-ENCODED DNA ENDONUCLEASE AI2A-RELATED"/>
    <property type="match status" value="1"/>
</dbReference>
<dbReference type="InterPro" id="IPR027434">
    <property type="entry name" value="Homing_endonucl"/>
</dbReference>
<keyword evidence="4" id="KW-1185">Reference proteome</keyword>
<dbReference type="Gene3D" id="3.10.28.10">
    <property type="entry name" value="Homing endonucleases"/>
    <property type="match status" value="1"/>
</dbReference>
<dbReference type="EMBL" id="MCBQ01001071">
    <property type="protein sequence ID" value="RKF83642.1"/>
    <property type="molecule type" value="Genomic_DNA"/>
</dbReference>
<evidence type="ECO:0000313" key="1">
    <source>
        <dbReference type="EMBL" id="RKF53368.1"/>
    </source>
</evidence>
<comment type="caution">
    <text evidence="3">The sequence shown here is derived from an EMBL/GenBank/DDBJ whole genome shotgun (WGS) entry which is preliminary data.</text>
</comment>
<protein>
    <submittedName>
        <fullName evidence="3">Intron-encoded RNA maturase bI4</fullName>
    </submittedName>
</protein>
<gene>
    <name evidence="1" type="ORF">GcC1_221008</name>
    <name evidence="2" type="ORF">GcM1_250080</name>
    <name evidence="3" type="ORF">GcM3_010013</name>
</gene>
<evidence type="ECO:0000313" key="3">
    <source>
        <dbReference type="EMBL" id="RKF83642.1"/>
    </source>
</evidence>
<dbReference type="Proteomes" id="UP000283383">
    <property type="component" value="Unassembled WGS sequence"/>
</dbReference>
<dbReference type="PANTHER" id="PTHR37520:SF1">
    <property type="entry name" value="INTRON-ENCODED DNA ENDONUCLEASE AI2A-RELATED"/>
    <property type="match status" value="1"/>
</dbReference>
<accession>A0A420JA79</accession>
<dbReference type="STRING" id="62708.A0A420JA79"/>
<dbReference type="Proteomes" id="UP000285326">
    <property type="component" value="Unassembled WGS sequence"/>
</dbReference>
<reference evidence="4 5" key="1">
    <citation type="journal article" date="2018" name="BMC Genomics">
        <title>Comparative genome analyses reveal sequence features reflecting distinct modes of host-adaptation between dicot and monocot powdery mildew.</title>
        <authorList>
            <person name="Wu Y."/>
            <person name="Ma X."/>
            <person name="Pan Z."/>
            <person name="Kale S.D."/>
            <person name="Song Y."/>
            <person name="King H."/>
            <person name="Zhang Q."/>
            <person name="Presley C."/>
            <person name="Deng X."/>
            <person name="Wei C.I."/>
            <person name="Xiao S."/>
        </authorList>
    </citation>
    <scope>NUCLEOTIDE SEQUENCE [LARGE SCALE GENOMIC DNA]</scope>
    <source>
        <strain evidence="1">UCSC1</strain>
        <strain evidence="2">UMSG1</strain>
        <strain evidence="3">UMSG3</strain>
    </source>
</reference>
<dbReference type="Proteomes" id="UP000285405">
    <property type="component" value="Unassembled WGS sequence"/>
</dbReference>
<evidence type="ECO:0000313" key="4">
    <source>
        <dbReference type="Proteomes" id="UP000283383"/>
    </source>
</evidence>